<dbReference type="SUPFAM" id="SSF51197">
    <property type="entry name" value="Clavaminate synthase-like"/>
    <property type="match status" value="1"/>
</dbReference>
<dbReference type="Gene3D" id="3.60.130.10">
    <property type="entry name" value="Clavaminate synthase-like"/>
    <property type="match status" value="1"/>
</dbReference>
<dbReference type="PANTHER" id="PTHR10696">
    <property type="entry name" value="GAMMA-BUTYROBETAINE HYDROXYLASE-RELATED"/>
    <property type="match status" value="1"/>
</dbReference>
<comment type="caution">
    <text evidence="3">The sequence shown here is derived from an EMBL/GenBank/DDBJ whole genome shotgun (WGS) entry which is preliminary data.</text>
</comment>
<name>A0AAW0YHX4_9TREE</name>
<accession>A0AAW0YHX4</accession>
<dbReference type="PANTHER" id="PTHR10696:SF54">
    <property type="entry name" value="FAMILY OXIDOREDUCTASE, PUTATIVE (AFU_ORTHOLOGUE AFUA_4G13850)-RELATED"/>
    <property type="match status" value="1"/>
</dbReference>
<dbReference type="EMBL" id="JBCAWK010000009">
    <property type="protein sequence ID" value="KAK8849370.1"/>
    <property type="molecule type" value="Genomic_DNA"/>
</dbReference>
<dbReference type="RefSeq" id="XP_066801258.1">
    <property type="nucleotide sequence ID" value="XM_066947799.1"/>
</dbReference>
<keyword evidence="4" id="KW-1185">Reference proteome</keyword>
<evidence type="ECO:0000256" key="1">
    <source>
        <dbReference type="ARBA" id="ARBA00023002"/>
    </source>
</evidence>
<protein>
    <recommendedName>
        <fullName evidence="2">TauD/TfdA-like domain-containing protein</fullName>
    </recommendedName>
</protein>
<dbReference type="Proteomes" id="UP001388673">
    <property type="component" value="Unassembled WGS sequence"/>
</dbReference>
<dbReference type="InterPro" id="IPR050411">
    <property type="entry name" value="AlphaKG_dependent_hydroxylases"/>
</dbReference>
<reference evidence="3 4" key="1">
    <citation type="journal article" date="2024" name="bioRxiv">
        <title>Comparative genomics of Cryptococcus and Kwoniella reveals pathogenesis evolution and contrasting karyotype dynamics via intercentromeric recombination or chromosome fusion.</title>
        <authorList>
            <person name="Coelho M.A."/>
            <person name="David-Palma M."/>
            <person name="Shea T."/>
            <person name="Bowers K."/>
            <person name="McGinley-Smith S."/>
            <person name="Mohammad A.W."/>
            <person name="Gnirke A."/>
            <person name="Yurkov A.M."/>
            <person name="Nowrousian M."/>
            <person name="Sun S."/>
            <person name="Cuomo C.A."/>
            <person name="Heitman J."/>
        </authorList>
    </citation>
    <scope>NUCLEOTIDE SEQUENCE [LARGE SCALE GENOMIC DNA]</scope>
    <source>
        <strain evidence="3 4">CBS 13917</strain>
    </source>
</reference>
<evidence type="ECO:0000313" key="3">
    <source>
        <dbReference type="EMBL" id="KAK8849370.1"/>
    </source>
</evidence>
<proteinExistence type="predicted"/>
<dbReference type="GeneID" id="92181960"/>
<sequence length="390" mass="44573">MRGSDVVQKSVTVGNLQIKLTAAVQASISALHDEFSVSPAQLKDYRFTHVQKQKLSEEEKKRKIFETAYEPSLEWWTSDQEAYAKSKDDCLAAGYPEQITPASLWDGHELMNEPERWLYKFTPEDVDVLNNAYDHFISLSLPNQEIKQSTFPIPVENNLHKAFYKTSQEVKTGLGFRVLTGLPVDEGCRQKQIIIFAGISSYISDRRLKQGKQNIVHLRDLTNPEEDKRPAITVKGQTSGNQVFHNDGSAGIVGLITLGVAESGGLSQLSSVAQTYNELIKTRRDIVREFAKDDWRNKQYPEGKRLWFSHKGDIISNYSRRPYFGFYEAEANVPPFLDLDLEKGDLEYFNNHTVFHARTSSEDSEKNQRHLIRIWLDNKEEDLPEGLSEL</sequence>
<dbReference type="InterPro" id="IPR003819">
    <property type="entry name" value="TauD/TfdA-like"/>
</dbReference>
<organism evidence="3 4">
    <name type="scientific">Kwoniella newhampshirensis</name>
    <dbReference type="NCBI Taxonomy" id="1651941"/>
    <lineage>
        <taxon>Eukaryota</taxon>
        <taxon>Fungi</taxon>
        <taxon>Dikarya</taxon>
        <taxon>Basidiomycota</taxon>
        <taxon>Agaricomycotina</taxon>
        <taxon>Tremellomycetes</taxon>
        <taxon>Tremellales</taxon>
        <taxon>Cryptococcaceae</taxon>
        <taxon>Kwoniella</taxon>
    </lineage>
</organism>
<gene>
    <name evidence="3" type="ORF">IAR55_004702</name>
</gene>
<keyword evidence="1" id="KW-0560">Oxidoreductase</keyword>
<evidence type="ECO:0000313" key="4">
    <source>
        <dbReference type="Proteomes" id="UP001388673"/>
    </source>
</evidence>
<feature type="domain" description="TauD/TfdA-like" evidence="2">
    <location>
        <begin position="146"/>
        <end position="324"/>
    </location>
</feature>
<dbReference type="InterPro" id="IPR042098">
    <property type="entry name" value="TauD-like_sf"/>
</dbReference>
<dbReference type="Pfam" id="PF02668">
    <property type="entry name" value="TauD"/>
    <property type="match status" value="1"/>
</dbReference>
<dbReference type="GO" id="GO:0016491">
    <property type="term" value="F:oxidoreductase activity"/>
    <property type="evidence" value="ECO:0007669"/>
    <property type="project" value="UniProtKB-KW"/>
</dbReference>
<dbReference type="KEGG" id="kne:92181960"/>
<dbReference type="AlphaFoldDB" id="A0AAW0YHX4"/>
<evidence type="ECO:0000259" key="2">
    <source>
        <dbReference type="Pfam" id="PF02668"/>
    </source>
</evidence>